<gene>
    <name evidence="2" type="ORF">GCM10007414_16890</name>
</gene>
<evidence type="ECO:0000313" key="3">
    <source>
        <dbReference type="Proteomes" id="UP000651977"/>
    </source>
</evidence>
<dbReference type="RefSeq" id="WP_055733643.1">
    <property type="nucleotide sequence ID" value="NZ_BMDY01000008.1"/>
</dbReference>
<evidence type="ECO:0008006" key="4">
    <source>
        <dbReference type="Google" id="ProtNLM"/>
    </source>
</evidence>
<keyword evidence="1" id="KW-0732">Signal</keyword>
<feature type="chain" id="PRO_5047163348" description="HEAT repeat domain-containing protein" evidence="1">
    <location>
        <begin position="20"/>
        <end position="300"/>
    </location>
</feature>
<protein>
    <recommendedName>
        <fullName evidence="4">HEAT repeat domain-containing protein</fullName>
    </recommendedName>
</protein>
<evidence type="ECO:0000256" key="1">
    <source>
        <dbReference type="SAM" id="SignalP"/>
    </source>
</evidence>
<keyword evidence="3" id="KW-1185">Reference proteome</keyword>
<evidence type="ECO:0000313" key="2">
    <source>
        <dbReference type="EMBL" id="GGB04208.1"/>
    </source>
</evidence>
<dbReference type="EMBL" id="BMDY01000008">
    <property type="protein sequence ID" value="GGB04208.1"/>
    <property type="molecule type" value="Genomic_DNA"/>
</dbReference>
<name>A0ABQ1I346_9ALTE</name>
<comment type="caution">
    <text evidence="2">The sequence shown here is derived from an EMBL/GenBank/DDBJ whole genome shotgun (WGS) entry which is preliminary data.</text>
</comment>
<proteinExistence type="predicted"/>
<organism evidence="2 3">
    <name type="scientific">Agarivorans gilvus</name>
    <dbReference type="NCBI Taxonomy" id="680279"/>
    <lineage>
        <taxon>Bacteria</taxon>
        <taxon>Pseudomonadati</taxon>
        <taxon>Pseudomonadota</taxon>
        <taxon>Gammaproteobacteria</taxon>
        <taxon>Alteromonadales</taxon>
        <taxon>Alteromonadaceae</taxon>
        <taxon>Agarivorans</taxon>
    </lineage>
</organism>
<feature type="signal peptide" evidence="1">
    <location>
        <begin position="1"/>
        <end position="19"/>
    </location>
</feature>
<sequence>MMKRLLLIFGLIFQLSAQAEHPGPNPQSAPLNQQVPLMILQRSVDSLMQDKTEWLQGLLPYLRAEDREALLFRSLSYLQQNNYIPKQNLQAWLAELALERPQILEAAVIDGYEVIRPTYDYPALARSLILNQVSAERSQLYLSQLLRDEFQWSLIFRRNNPLLLGQQLDVIRAFSHLSGQQLAYIQRQMPQQLYFPDNHLRVVLAMGIGSDSALNAVLRLPMDQYSVSLLEWVRERLPPERAFSLLKSAAENPELLYFAYSAIARLGRSYPPAAQFILAQFRDSEHRELAAMVMIEMQSR</sequence>
<reference evidence="3" key="1">
    <citation type="journal article" date="2019" name="Int. J. Syst. Evol. Microbiol.">
        <title>The Global Catalogue of Microorganisms (GCM) 10K type strain sequencing project: providing services to taxonomists for standard genome sequencing and annotation.</title>
        <authorList>
            <consortium name="The Broad Institute Genomics Platform"/>
            <consortium name="The Broad Institute Genome Sequencing Center for Infectious Disease"/>
            <person name="Wu L."/>
            <person name="Ma J."/>
        </authorList>
    </citation>
    <scope>NUCLEOTIDE SEQUENCE [LARGE SCALE GENOMIC DNA]</scope>
    <source>
        <strain evidence="3">CGMCC 1.10131</strain>
    </source>
</reference>
<dbReference type="Proteomes" id="UP000651977">
    <property type="component" value="Unassembled WGS sequence"/>
</dbReference>
<accession>A0ABQ1I346</accession>